<name>A0A6A6SCX6_9PLEO</name>
<protein>
    <submittedName>
        <fullName evidence="1">Uncharacterized protein</fullName>
    </submittedName>
</protein>
<dbReference type="Proteomes" id="UP000799753">
    <property type="component" value="Unassembled WGS sequence"/>
</dbReference>
<keyword evidence="2" id="KW-1185">Reference proteome</keyword>
<organism evidence="1 2">
    <name type="scientific">Massarina eburnea CBS 473.64</name>
    <dbReference type="NCBI Taxonomy" id="1395130"/>
    <lineage>
        <taxon>Eukaryota</taxon>
        <taxon>Fungi</taxon>
        <taxon>Dikarya</taxon>
        <taxon>Ascomycota</taxon>
        <taxon>Pezizomycotina</taxon>
        <taxon>Dothideomycetes</taxon>
        <taxon>Pleosporomycetidae</taxon>
        <taxon>Pleosporales</taxon>
        <taxon>Massarineae</taxon>
        <taxon>Massarinaceae</taxon>
        <taxon>Massarina</taxon>
    </lineage>
</organism>
<evidence type="ECO:0000313" key="1">
    <source>
        <dbReference type="EMBL" id="KAF2645017.1"/>
    </source>
</evidence>
<reference evidence="1" key="1">
    <citation type="journal article" date="2020" name="Stud. Mycol.">
        <title>101 Dothideomycetes genomes: a test case for predicting lifestyles and emergence of pathogens.</title>
        <authorList>
            <person name="Haridas S."/>
            <person name="Albert R."/>
            <person name="Binder M."/>
            <person name="Bloem J."/>
            <person name="Labutti K."/>
            <person name="Salamov A."/>
            <person name="Andreopoulos B."/>
            <person name="Baker S."/>
            <person name="Barry K."/>
            <person name="Bills G."/>
            <person name="Bluhm B."/>
            <person name="Cannon C."/>
            <person name="Castanera R."/>
            <person name="Culley D."/>
            <person name="Daum C."/>
            <person name="Ezra D."/>
            <person name="Gonzalez J."/>
            <person name="Henrissat B."/>
            <person name="Kuo A."/>
            <person name="Liang C."/>
            <person name="Lipzen A."/>
            <person name="Lutzoni F."/>
            <person name="Magnuson J."/>
            <person name="Mondo S."/>
            <person name="Nolan M."/>
            <person name="Ohm R."/>
            <person name="Pangilinan J."/>
            <person name="Park H.-J."/>
            <person name="Ramirez L."/>
            <person name="Alfaro M."/>
            <person name="Sun H."/>
            <person name="Tritt A."/>
            <person name="Yoshinaga Y."/>
            <person name="Zwiers L.-H."/>
            <person name="Turgeon B."/>
            <person name="Goodwin S."/>
            <person name="Spatafora J."/>
            <person name="Crous P."/>
            <person name="Grigoriev I."/>
        </authorList>
    </citation>
    <scope>NUCLEOTIDE SEQUENCE</scope>
    <source>
        <strain evidence="1">CBS 473.64</strain>
    </source>
</reference>
<proteinExistence type="predicted"/>
<accession>A0A6A6SCX6</accession>
<gene>
    <name evidence="1" type="ORF">P280DRAFT_185750</name>
</gene>
<dbReference type="EMBL" id="MU006778">
    <property type="protein sequence ID" value="KAF2645017.1"/>
    <property type="molecule type" value="Genomic_DNA"/>
</dbReference>
<dbReference type="AlphaFoldDB" id="A0A6A6SCX6"/>
<sequence>MVDGVLMVWRVTSVANASSYCTCRLQYPPACYRAHLIRSPPRLRLSPSPCDCCIGWDNRKPPPTAEEGAG</sequence>
<evidence type="ECO:0000313" key="2">
    <source>
        <dbReference type="Proteomes" id="UP000799753"/>
    </source>
</evidence>